<gene>
    <name evidence="2" type="ORF">FJR45_07990</name>
</gene>
<accession>A0A7M1B5B7</accession>
<dbReference type="Pfam" id="PF03729">
    <property type="entry name" value="DUF308"/>
    <property type="match status" value="2"/>
</dbReference>
<dbReference type="KEGG" id="ssei:FJR45_07990"/>
<dbReference type="RefSeq" id="WP_151900029.1">
    <property type="nucleotide sequence ID" value="NZ_CP041235.1"/>
</dbReference>
<dbReference type="Proteomes" id="UP000593719">
    <property type="component" value="Chromosome"/>
</dbReference>
<name>A0A7M1B5B7_9BACT</name>
<organism evidence="2 3">
    <name type="scientific">Sulfurimonas sediminis</name>
    <dbReference type="NCBI Taxonomy" id="2590020"/>
    <lineage>
        <taxon>Bacteria</taxon>
        <taxon>Pseudomonadati</taxon>
        <taxon>Campylobacterota</taxon>
        <taxon>Epsilonproteobacteria</taxon>
        <taxon>Campylobacterales</taxon>
        <taxon>Sulfurimonadaceae</taxon>
        <taxon>Sulfurimonas</taxon>
    </lineage>
</organism>
<dbReference type="InterPro" id="IPR052712">
    <property type="entry name" value="Acid_resist_chaperone_HdeD"/>
</dbReference>
<dbReference type="PANTHER" id="PTHR34989">
    <property type="entry name" value="PROTEIN HDED"/>
    <property type="match status" value="1"/>
</dbReference>
<evidence type="ECO:0000313" key="3">
    <source>
        <dbReference type="Proteomes" id="UP000593719"/>
    </source>
</evidence>
<evidence type="ECO:0000313" key="2">
    <source>
        <dbReference type="EMBL" id="QOP43892.1"/>
    </source>
</evidence>
<feature type="transmembrane region" description="Helical" evidence="1">
    <location>
        <begin position="152"/>
        <end position="176"/>
    </location>
</feature>
<proteinExistence type="predicted"/>
<reference evidence="2 3" key="1">
    <citation type="submission" date="2019-06" db="EMBL/GenBank/DDBJ databases">
        <title>Sulfurimonas gotlandica sp. nov., a chemoautotrophic and psychrotolerant epsilonproteobacterium isolated from a pelagic redoxcline, and an emended description of the genus Sulfurimonas.</title>
        <authorList>
            <person name="Wang S."/>
            <person name="Jiang L."/>
            <person name="Shao Z."/>
        </authorList>
    </citation>
    <scope>NUCLEOTIDE SEQUENCE [LARGE SCALE GENOMIC DNA]</scope>
    <source>
        <strain evidence="2 3">S2-6</strain>
    </source>
</reference>
<dbReference type="EMBL" id="CP041235">
    <property type="protein sequence ID" value="QOP43892.1"/>
    <property type="molecule type" value="Genomic_DNA"/>
</dbReference>
<sequence>MWKYPIDENLFDKFSKYSKITGVIFIILGIVGIIYPVFMTLATVTFVAWLMMFGGFMAGYFTYISDKSDVLGWLKSFVLIGIGALMIFYPMTGIGTVGLLLAIYFFMDSFASFSLAMNMRPANGWIWWMINALFSMLIGILFIAGWPFTSTYLIGLLVGFSLFFDGFALLVTGSIFKKMNR</sequence>
<dbReference type="InterPro" id="IPR005325">
    <property type="entry name" value="DUF308_memb"/>
</dbReference>
<evidence type="ECO:0008006" key="4">
    <source>
        <dbReference type="Google" id="ProtNLM"/>
    </source>
</evidence>
<feature type="transmembrane region" description="Helical" evidence="1">
    <location>
        <begin position="44"/>
        <end position="63"/>
    </location>
</feature>
<keyword evidence="1" id="KW-0812">Transmembrane</keyword>
<feature type="transmembrane region" description="Helical" evidence="1">
    <location>
        <begin position="94"/>
        <end position="113"/>
    </location>
</feature>
<evidence type="ECO:0000256" key="1">
    <source>
        <dbReference type="SAM" id="Phobius"/>
    </source>
</evidence>
<feature type="transmembrane region" description="Helical" evidence="1">
    <location>
        <begin position="125"/>
        <end position="146"/>
    </location>
</feature>
<keyword evidence="1" id="KW-0472">Membrane</keyword>
<dbReference type="GO" id="GO:0005886">
    <property type="term" value="C:plasma membrane"/>
    <property type="evidence" value="ECO:0007669"/>
    <property type="project" value="TreeGrafter"/>
</dbReference>
<dbReference type="AlphaFoldDB" id="A0A7M1B5B7"/>
<keyword evidence="1" id="KW-1133">Transmembrane helix</keyword>
<feature type="transmembrane region" description="Helical" evidence="1">
    <location>
        <begin position="20"/>
        <end position="38"/>
    </location>
</feature>
<protein>
    <recommendedName>
        <fullName evidence="4">HdeD family acid-resistance protein</fullName>
    </recommendedName>
</protein>
<dbReference type="PANTHER" id="PTHR34989:SF1">
    <property type="entry name" value="PROTEIN HDED"/>
    <property type="match status" value="1"/>
</dbReference>
<keyword evidence="3" id="KW-1185">Reference proteome</keyword>